<dbReference type="AlphaFoldDB" id="G3ASJ9"/>
<dbReference type="GO" id="GO:0005737">
    <property type="term" value="C:cytoplasm"/>
    <property type="evidence" value="ECO:0007669"/>
    <property type="project" value="TreeGrafter"/>
</dbReference>
<dbReference type="GO" id="GO:0000724">
    <property type="term" value="P:double-strand break repair via homologous recombination"/>
    <property type="evidence" value="ECO:0007669"/>
    <property type="project" value="TreeGrafter"/>
</dbReference>
<dbReference type="PROSITE" id="PS51192">
    <property type="entry name" value="HELICASE_ATP_BIND_1"/>
    <property type="match status" value="1"/>
</dbReference>
<evidence type="ECO:0000313" key="13">
    <source>
        <dbReference type="EMBL" id="EGW30685.1"/>
    </source>
</evidence>
<dbReference type="STRING" id="619300.G3ASJ9"/>
<dbReference type="Gene3D" id="3.30.40.10">
    <property type="entry name" value="Zinc/RING finger domain, C3HC4 (zinc finger)"/>
    <property type="match status" value="1"/>
</dbReference>
<dbReference type="PROSITE" id="PS51194">
    <property type="entry name" value="HELICASE_CTER"/>
    <property type="match status" value="1"/>
</dbReference>
<dbReference type="InterPro" id="IPR013083">
    <property type="entry name" value="Znf_RING/FYVE/PHD"/>
</dbReference>
<organism evidence="14">
    <name type="scientific">Spathaspora passalidarum (strain NRRL Y-27907 / 11-Y1)</name>
    <dbReference type="NCBI Taxonomy" id="619300"/>
    <lineage>
        <taxon>Eukaryota</taxon>
        <taxon>Fungi</taxon>
        <taxon>Dikarya</taxon>
        <taxon>Ascomycota</taxon>
        <taxon>Saccharomycotina</taxon>
        <taxon>Pichiomycetes</taxon>
        <taxon>Debaryomycetaceae</taxon>
        <taxon>Spathaspora</taxon>
    </lineage>
</organism>
<evidence type="ECO:0000259" key="10">
    <source>
        <dbReference type="PROSITE" id="PS50089"/>
    </source>
</evidence>
<dbReference type="EMBL" id="GL996504">
    <property type="protein sequence ID" value="EGW30685.1"/>
    <property type="molecule type" value="Genomic_DNA"/>
</dbReference>
<dbReference type="InterPro" id="IPR001841">
    <property type="entry name" value="Znf_RING"/>
</dbReference>
<dbReference type="OrthoDB" id="423559at2759"/>
<dbReference type="CDD" id="cd18008">
    <property type="entry name" value="DEXDc_SHPRH-like"/>
    <property type="match status" value="1"/>
</dbReference>
<evidence type="ECO:0000256" key="9">
    <source>
        <dbReference type="PROSITE-ProRule" id="PRU00175"/>
    </source>
</evidence>
<evidence type="ECO:0000256" key="7">
    <source>
        <dbReference type="ARBA" id="ARBA00022833"/>
    </source>
</evidence>
<keyword evidence="7" id="KW-0862">Zinc</keyword>
<dbReference type="Gene3D" id="3.40.50.10810">
    <property type="entry name" value="Tandem AAA-ATPase domain"/>
    <property type="match status" value="1"/>
</dbReference>
<evidence type="ECO:0000256" key="4">
    <source>
        <dbReference type="ARBA" id="ARBA00022771"/>
    </source>
</evidence>
<name>G3ASJ9_SPAPN</name>
<protein>
    <submittedName>
        <fullName evidence="13">Uncharacterized protein</fullName>
    </submittedName>
</protein>
<dbReference type="InParanoid" id="G3ASJ9"/>
<evidence type="ECO:0000259" key="11">
    <source>
        <dbReference type="PROSITE" id="PS51192"/>
    </source>
</evidence>
<reference evidence="13 14" key="1">
    <citation type="journal article" date="2011" name="Proc. Natl. Acad. Sci. U.S.A.">
        <title>Comparative genomics of xylose-fermenting fungi for enhanced biofuel production.</title>
        <authorList>
            <person name="Wohlbach D.J."/>
            <person name="Kuo A."/>
            <person name="Sato T.K."/>
            <person name="Potts K.M."/>
            <person name="Salamov A.A."/>
            <person name="LaButti K.M."/>
            <person name="Sun H."/>
            <person name="Clum A."/>
            <person name="Pangilinan J.L."/>
            <person name="Lindquist E.A."/>
            <person name="Lucas S."/>
            <person name="Lapidus A."/>
            <person name="Jin M."/>
            <person name="Gunawan C."/>
            <person name="Balan V."/>
            <person name="Dale B.E."/>
            <person name="Jeffries T.W."/>
            <person name="Zinkel R."/>
            <person name="Barry K.W."/>
            <person name="Grigoriev I.V."/>
            <person name="Gasch A.P."/>
        </authorList>
    </citation>
    <scope>NUCLEOTIDE SEQUENCE [LARGE SCALE GENOMIC DNA]</scope>
    <source>
        <strain evidence="14">NRRL Y-27907 / 11-Y1</strain>
    </source>
</reference>
<evidence type="ECO:0000256" key="5">
    <source>
        <dbReference type="ARBA" id="ARBA00022801"/>
    </source>
</evidence>
<dbReference type="GO" id="GO:0016787">
    <property type="term" value="F:hydrolase activity"/>
    <property type="evidence" value="ECO:0007669"/>
    <property type="project" value="UniProtKB-KW"/>
</dbReference>
<accession>G3ASJ9</accession>
<gene>
    <name evidence="13" type="ORF">SPAPADRAFT_142059</name>
</gene>
<dbReference type="HOGENOM" id="CLU_000315_2_0_1"/>
<keyword evidence="8" id="KW-0067">ATP-binding</keyword>
<dbReference type="GO" id="GO:0005634">
    <property type="term" value="C:nucleus"/>
    <property type="evidence" value="ECO:0007669"/>
    <property type="project" value="TreeGrafter"/>
</dbReference>
<dbReference type="InterPro" id="IPR000330">
    <property type="entry name" value="SNF2_N"/>
</dbReference>
<dbReference type="InterPro" id="IPR014001">
    <property type="entry name" value="Helicase_ATP-bd"/>
</dbReference>
<dbReference type="SUPFAM" id="SSF52540">
    <property type="entry name" value="P-loop containing nucleoside triphosphate hydrolases"/>
    <property type="match status" value="2"/>
</dbReference>
<dbReference type="eggNOG" id="KOG1001">
    <property type="taxonomic scope" value="Eukaryota"/>
</dbReference>
<keyword evidence="4 9" id="KW-0863">Zinc-finger</keyword>
<dbReference type="Pfam" id="PF00271">
    <property type="entry name" value="Helicase_C"/>
    <property type="match status" value="1"/>
</dbReference>
<keyword evidence="3" id="KW-0547">Nucleotide-binding</keyword>
<dbReference type="InterPro" id="IPR027417">
    <property type="entry name" value="P-loop_NTPase"/>
</dbReference>
<dbReference type="PROSITE" id="PS50089">
    <property type="entry name" value="ZF_RING_2"/>
    <property type="match status" value="1"/>
</dbReference>
<evidence type="ECO:0000256" key="2">
    <source>
        <dbReference type="ARBA" id="ARBA00022723"/>
    </source>
</evidence>
<feature type="domain" description="RING-type" evidence="10">
    <location>
        <begin position="442"/>
        <end position="495"/>
    </location>
</feature>
<proteinExistence type="inferred from homology"/>
<dbReference type="SMART" id="SM00487">
    <property type="entry name" value="DEXDc"/>
    <property type="match status" value="1"/>
</dbReference>
<dbReference type="GO" id="GO:0008270">
    <property type="term" value="F:zinc ion binding"/>
    <property type="evidence" value="ECO:0007669"/>
    <property type="project" value="UniProtKB-KW"/>
</dbReference>
<feature type="domain" description="Helicase ATP-binding" evidence="11">
    <location>
        <begin position="55"/>
        <end position="250"/>
    </location>
</feature>
<sequence>MGYSSNVYSVDVDLQSLVDNIKPDEDLIEGMEPTPPELNINLLKHQRMGLTWMKRMEESKSKGGILADDMGLGKTVQTLALMVSRKPEHESCKTTLIIAPVSLLQQWAAEIESKTVASYQPRIGIFHGMDKKNMSTFSDCQKYDVILTSYGTLSSEWKRHFKEALANSDTKAYLPSSKEGGKSYESPFFANDAKFNRIILDEAQAIKNKMAIASKAVTYLQANYRFCLSGTPMQNNLEELYPIIRFLRIRPYLNEGKFRADIVIPLKSNKYDKYDRKSSMKKLQAILSSILLRRTKNSIIDGKPILQLPEKIIESDYVKLESEEMAYYRDLESGIQSRAKRLLSEKSFSSGILTLLLRLRQACCHSYLVKIGELKAKQKELEQNENIKIDWRRMYRMVLELKDLVKTRVIDLTMPSEAVIPLDIDLGLEDDDEKDDKEMLTCPICFDILNLDSSMVLFSECGHLICQNCIEAFYEGHTVDEDSSGNRIAKCTECNASVKESNLIDYVIFKAVYIEKMDTMEIQRFCRDYYNPNPRGNSMIVNDLIKEDNGFTPSAKMEKCVELLQTIFSKHPNEKVIVFSQFVTLFDLFKLVLNQQGIEFLRYDGSMNMEHKNTVIKQFYQSDIKVLLLSLRSGNVGLTLTCASHVIIMDPFWNPYVEDQAMDRAHRIGQEREVHVHRILIEGTVESRIMTLQERKKELIESALNEKDMKNVSRLGQRELGFLFGLNGLRE</sequence>
<dbReference type="RefSeq" id="XP_007376718.1">
    <property type="nucleotide sequence ID" value="XM_007376656.1"/>
</dbReference>
<dbReference type="GO" id="GO:0005524">
    <property type="term" value="F:ATP binding"/>
    <property type="evidence" value="ECO:0007669"/>
    <property type="project" value="UniProtKB-KW"/>
</dbReference>
<dbReference type="KEGG" id="spaa:SPAPADRAFT_142059"/>
<evidence type="ECO:0000313" key="14">
    <source>
        <dbReference type="Proteomes" id="UP000000709"/>
    </source>
</evidence>
<evidence type="ECO:0000256" key="3">
    <source>
        <dbReference type="ARBA" id="ARBA00022741"/>
    </source>
</evidence>
<dbReference type="SMART" id="SM00490">
    <property type="entry name" value="HELICc"/>
    <property type="match status" value="1"/>
</dbReference>
<dbReference type="OMA" id="CHPHLIN"/>
<feature type="domain" description="Helicase C-terminal" evidence="12">
    <location>
        <begin position="556"/>
        <end position="710"/>
    </location>
</feature>
<dbReference type="GO" id="GO:0008094">
    <property type="term" value="F:ATP-dependent activity, acting on DNA"/>
    <property type="evidence" value="ECO:0007669"/>
    <property type="project" value="TreeGrafter"/>
</dbReference>
<dbReference type="Gene3D" id="3.40.50.300">
    <property type="entry name" value="P-loop containing nucleotide triphosphate hydrolases"/>
    <property type="match status" value="1"/>
</dbReference>
<dbReference type="CDD" id="cd18793">
    <property type="entry name" value="SF2_C_SNF"/>
    <property type="match status" value="1"/>
</dbReference>
<evidence type="ECO:0000256" key="1">
    <source>
        <dbReference type="ARBA" id="ARBA00007025"/>
    </source>
</evidence>
<dbReference type="Proteomes" id="UP000000709">
    <property type="component" value="Unassembled WGS sequence"/>
</dbReference>
<evidence type="ECO:0000259" key="12">
    <source>
        <dbReference type="PROSITE" id="PS51194"/>
    </source>
</evidence>
<keyword evidence="2" id="KW-0479">Metal-binding</keyword>
<dbReference type="Pfam" id="PF13445">
    <property type="entry name" value="zf-RING_UBOX"/>
    <property type="match status" value="1"/>
</dbReference>
<dbReference type="InterPro" id="IPR050628">
    <property type="entry name" value="SNF2_RAD54_helicase_TF"/>
</dbReference>
<dbReference type="SUPFAM" id="SSF57850">
    <property type="entry name" value="RING/U-box"/>
    <property type="match status" value="1"/>
</dbReference>
<dbReference type="PROSITE" id="PS00518">
    <property type="entry name" value="ZF_RING_1"/>
    <property type="match status" value="1"/>
</dbReference>
<keyword evidence="6" id="KW-0347">Helicase</keyword>
<comment type="similarity">
    <text evidence="1">Belongs to the SNF2/RAD54 helicase family.</text>
</comment>
<evidence type="ECO:0000256" key="6">
    <source>
        <dbReference type="ARBA" id="ARBA00022806"/>
    </source>
</evidence>
<keyword evidence="5" id="KW-0378">Hydrolase</keyword>
<dbReference type="InterPro" id="IPR017907">
    <property type="entry name" value="Znf_RING_CS"/>
</dbReference>
<dbReference type="GO" id="GO:0004386">
    <property type="term" value="F:helicase activity"/>
    <property type="evidence" value="ECO:0007669"/>
    <property type="project" value="UniProtKB-KW"/>
</dbReference>
<dbReference type="InterPro" id="IPR049730">
    <property type="entry name" value="SNF2/RAD54-like_C"/>
</dbReference>
<evidence type="ECO:0000256" key="8">
    <source>
        <dbReference type="ARBA" id="ARBA00022840"/>
    </source>
</evidence>
<dbReference type="Pfam" id="PF00176">
    <property type="entry name" value="SNF2-rel_dom"/>
    <property type="match status" value="1"/>
</dbReference>
<dbReference type="GeneID" id="18870416"/>
<dbReference type="InterPro" id="IPR001650">
    <property type="entry name" value="Helicase_C-like"/>
</dbReference>
<dbReference type="SMART" id="SM00184">
    <property type="entry name" value="RING"/>
    <property type="match status" value="1"/>
</dbReference>
<dbReference type="InterPro" id="IPR038718">
    <property type="entry name" value="SNF2-like_sf"/>
</dbReference>
<dbReference type="PANTHER" id="PTHR45626:SF16">
    <property type="entry name" value="ATP-DEPENDENT HELICASE ULS1"/>
    <property type="match status" value="1"/>
</dbReference>
<keyword evidence="14" id="KW-1185">Reference proteome</keyword>
<dbReference type="InterPro" id="IPR027370">
    <property type="entry name" value="Znf-RING_euk"/>
</dbReference>
<dbReference type="PANTHER" id="PTHR45626">
    <property type="entry name" value="TRANSCRIPTION TERMINATION FACTOR 2-RELATED"/>
    <property type="match status" value="1"/>
</dbReference>